<sequence>MSSDILSSFQLDKDLDSSKTIVVKEINGCDSSFITSCVLGHCVRNKNAVFVLSTHNSLQHYHNVGLKMNYNLQKSIESGLTYFYDAGEELVNSLLENSCQPAQEFWIKIKELLLEMYNKFNSVNVIFDGVSHLFDLQFNMRQVNEICKELIELIRSFNNSYLIFQCNVASDDDFTYILANLLAHKADILAEVESLSSGLSADVSGHLTIKYLSNKYESDNMYNFEIKSSQYLFKLFDRGVKLLAPGTV</sequence>
<name>A0AAU9V8B4_EUPED</name>
<dbReference type="PANTHER" id="PTHR16184:SF6">
    <property type="entry name" value="ELONGATOR COMPLEX PROTEIN 6"/>
    <property type="match status" value="1"/>
</dbReference>
<dbReference type="PANTHER" id="PTHR16184">
    <property type="entry name" value="ELONGATOR COMPLEX PROTEIN 6"/>
    <property type="match status" value="1"/>
</dbReference>
<accession>A0AAU9V8B4</accession>
<organism evidence="4 5">
    <name type="scientific">Euphydryas editha</name>
    <name type="common">Edith's checkerspot</name>
    <dbReference type="NCBI Taxonomy" id="104508"/>
    <lineage>
        <taxon>Eukaryota</taxon>
        <taxon>Metazoa</taxon>
        <taxon>Ecdysozoa</taxon>
        <taxon>Arthropoda</taxon>
        <taxon>Hexapoda</taxon>
        <taxon>Insecta</taxon>
        <taxon>Pterygota</taxon>
        <taxon>Neoptera</taxon>
        <taxon>Endopterygota</taxon>
        <taxon>Lepidoptera</taxon>
        <taxon>Glossata</taxon>
        <taxon>Ditrysia</taxon>
        <taxon>Papilionoidea</taxon>
        <taxon>Nymphalidae</taxon>
        <taxon>Nymphalinae</taxon>
        <taxon>Euphydryas</taxon>
    </lineage>
</organism>
<dbReference type="GO" id="GO:0033588">
    <property type="term" value="C:elongator holoenzyme complex"/>
    <property type="evidence" value="ECO:0007669"/>
    <property type="project" value="InterPro"/>
</dbReference>
<comment type="pathway">
    <text evidence="1">tRNA modification; 5-methoxycarbonylmethyl-2-thiouridine-tRNA biosynthesis.</text>
</comment>
<comment type="caution">
    <text evidence="4">The sequence shown here is derived from an EMBL/GenBank/DDBJ whole genome shotgun (WGS) entry which is preliminary data.</text>
</comment>
<dbReference type="EMBL" id="CAKOGL010000029">
    <property type="protein sequence ID" value="CAH2106417.1"/>
    <property type="molecule type" value="Genomic_DNA"/>
</dbReference>
<evidence type="ECO:0000313" key="5">
    <source>
        <dbReference type="Proteomes" id="UP001153954"/>
    </source>
</evidence>
<dbReference type="Proteomes" id="UP001153954">
    <property type="component" value="Unassembled WGS sequence"/>
</dbReference>
<dbReference type="Pfam" id="PF09807">
    <property type="entry name" value="ELP6"/>
    <property type="match status" value="1"/>
</dbReference>
<reference evidence="4" key="1">
    <citation type="submission" date="2022-03" db="EMBL/GenBank/DDBJ databases">
        <authorList>
            <person name="Tunstrom K."/>
        </authorList>
    </citation>
    <scope>NUCLEOTIDE SEQUENCE</scope>
</reference>
<proteinExistence type="inferred from homology"/>
<protein>
    <recommendedName>
        <fullName evidence="3">Elongator complex protein 6</fullName>
    </recommendedName>
</protein>
<dbReference type="InterPro" id="IPR018627">
    <property type="entry name" value="ELP6"/>
</dbReference>
<evidence type="ECO:0000256" key="1">
    <source>
        <dbReference type="ARBA" id="ARBA00005043"/>
    </source>
</evidence>
<evidence type="ECO:0000256" key="2">
    <source>
        <dbReference type="ARBA" id="ARBA00008837"/>
    </source>
</evidence>
<gene>
    <name evidence="4" type="ORF">EEDITHA_LOCUS20552</name>
</gene>
<evidence type="ECO:0000313" key="4">
    <source>
        <dbReference type="EMBL" id="CAH2106417.1"/>
    </source>
</evidence>
<dbReference type="Gene3D" id="3.40.50.300">
    <property type="entry name" value="P-loop containing nucleotide triphosphate hydrolases"/>
    <property type="match status" value="1"/>
</dbReference>
<dbReference type="GO" id="GO:0002098">
    <property type="term" value="P:tRNA wobble uridine modification"/>
    <property type="evidence" value="ECO:0007669"/>
    <property type="project" value="InterPro"/>
</dbReference>
<keyword evidence="5" id="KW-1185">Reference proteome</keyword>
<comment type="similarity">
    <text evidence="2">Belongs to the ELP6 family.</text>
</comment>
<dbReference type="AlphaFoldDB" id="A0AAU9V8B4"/>
<dbReference type="InterPro" id="IPR027417">
    <property type="entry name" value="P-loop_NTPase"/>
</dbReference>
<evidence type="ECO:0000256" key="3">
    <source>
        <dbReference type="ARBA" id="ARBA00020263"/>
    </source>
</evidence>